<evidence type="ECO:0000256" key="2">
    <source>
        <dbReference type="ARBA" id="ARBA00022630"/>
    </source>
</evidence>
<evidence type="ECO:0000256" key="4">
    <source>
        <dbReference type="ARBA" id="ARBA00023002"/>
    </source>
</evidence>
<proteinExistence type="inferred from homology"/>
<evidence type="ECO:0000313" key="8">
    <source>
        <dbReference type="Proteomes" id="UP001172159"/>
    </source>
</evidence>
<comment type="similarity">
    <text evidence="1">Belongs to the oxygen-dependent FAD-linked oxidoreductase family.</text>
</comment>
<evidence type="ECO:0000313" key="7">
    <source>
        <dbReference type="EMBL" id="KAK0747394.1"/>
    </source>
</evidence>
<reference evidence="7" key="1">
    <citation type="submission" date="2023-06" db="EMBL/GenBank/DDBJ databases">
        <title>Genome-scale phylogeny and comparative genomics of the fungal order Sordariales.</title>
        <authorList>
            <consortium name="Lawrence Berkeley National Laboratory"/>
            <person name="Hensen N."/>
            <person name="Bonometti L."/>
            <person name="Westerberg I."/>
            <person name="Brannstrom I.O."/>
            <person name="Guillou S."/>
            <person name="Cros-Aarteil S."/>
            <person name="Calhoun S."/>
            <person name="Haridas S."/>
            <person name="Kuo A."/>
            <person name="Mondo S."/>
            <person name="Pangilinan J."/>
            <person name="Riley R."/>
            <person name="Labutti K."/>
            <person name="Andreopoulos B."/>
            <person name="Lipzen A."/>
            <person name="Chen C."/>
            <person name="Yanf M."/>
            <person name="Daum C."/>
            <person name="Ng V."/>
            <person name="Clum A."/>
            <person name="Steindorff A."/>
            <person name="Ohm R."/>
            <person name="Martin F."/>
            <person name="Silar P."/>
            <person name="Natvig D."/>
            <person name="Lalanne C."/>
            <person name="Gautier V."/>
            <person name="Ament-Velasquez S.L."/>
            <person name="Kruys A."/>
            <person name="Hutchinson M.I."/>
            <person name="Powell A.J."/>
            <person name="Barry K."/>
            <person name="Miller A.N."/>
            <person name="Grigoriev I.V."/>
            <person name="Debuchy R."/>
            <person name="Gladieux P."/>
            <person name="Thoren M.H."/>
            <person name="Johannesson H."/>
        </authorList>
    </citation>
    <scope>NUCLEOTIDE SEQUENCE</scope>
    <source>
        <strain evidence="7">CBS 540.89</strain>
    </source>
</reference>
<dbReference type="SUPFAM" id="SSF56176">
    <property type="entry name" value="FAD-binding/transporter-associated domain-like"/>
    <property type="match status" value="1"/>
</dbReference>
<protein>
    <submittedName>
        <fullName evidence="7">FAD binding domain protein</fullName>
    </submittedName>
</protein>
<dbReference type="GO" id="GO:0016491">
    <property type="term" value="F:oxidoreductase activity"/>
    <property type="evidence" value="ECO:0007669"/>
    <property type="project" value="UniProtKB-KW"/>
</dbReference>
<evidence type="ECO:0000256" key="3">
    <source>
        <dbReference type="ARBA" id="ARBA00022827"/>
    </source>
</evidence>
<gene>
    <name evidence="7" type="ORF">B0T21DRAFT_406025</name>
</gene>
<dbReference type="Pfam" id="PF01565">
    <property type="entry name" value="FAD_binding_4"/>
    <property type="match status" value="1"/>
</dbReference>
<evidence type="ECO:0000259" key="6">
    <source>
        <dbReference type="PROSITE" id="PS51387"/>
    </source>
</evidence>
<dbReference type="GO" id="GO:0071949">
    <property type="term" value="F:FAD binding"/>
    <property type="evidence" value="ECO:0007669"/>
    <property type="project" value="InterPro"/>
</dbReference>
<dbReference type="PANTHER" id="PTHR42973">
    <property type="entry name" value="BINDING OXIDOREDUCTASE, PUTATIVE (AFU_ORTHOLOGUE AFUA_1G17690)-RELATED"/>
    <property type="match status" value="1"/>
</dbReference>
<evidence type="ECO:0000256" key="5">
    <source>
        <dbReference type="SAM" id="MobiDB-lite"/>
    </source>
</evidence>
<keyword evidence="8" id="KW-1185">Reference proteome</keyword>
<dbReference type="InterPro" id="IPR016169">
    <property type="entry name" value="FAD-bd_PCMH_sub2"/>
</dbReference>
<name>A0AA40EXL0_9PEZI</name>
<evidence type="ECO:0000256" key="1">
    <source>
        <dbReference type="ARBA" id="ARBA00005466"/>
    </source>
</evidence>
<keyword evidence="3" id="KW-0274">FAD</keyword>
<comment type="caution">
    <text evidence="7">The sequence shown here is derived from an EMBL/GenBank/DDBJ whole genome shotgun (WGS) entry which is preliminary data.</text>
</comment>
<dbReference type="InterPro" id="IPR036318">
    <property type="entry name" value="FAD-bd_PCMH-like_sf"/>
</dbReference>
<dbReference type="AlphaFoldDB" id="A0AA40EXL0"/>
<sequence length="524" mass="57711">MLRRKAAASEGKQPAPKPTYPMASLRLEQLPQYIQSILSELPPGSVILQSDTAAFQQAVDANWAQQNREIVPACIVRPRDAQQLGKTVKILKQEYDSRCRHHTGISPTPGFFAVRSGGLNPGLGAATVQGGVVIDLSLICEVTPSDDKTTVTVGTGAKWIDVYKALEEKGLAVMGGRSSPAGVGGLTLQGGISFYSPRFGFVCSNVERYEVVLADGNIVTASASEHSDLWRVLKGGGNNFGIVTRFTLRSLPLAPLWFGQMFALATFQQTRAMMAYHDYVKHASSGEPYAFDENAAGPILSFVQVRGIPLHIISLQLAYTKVPADQQWPAHWKKTKFTSLWFLRRNCSVRSHISAVEQNGSTAPPGTRHMQGTTTILNDVDTMQTAYEIFCKTTTAMRQVKGLLFPFTFQAILPQWMNKGYPNVLGLENCTEPLIIIGCSVTWAEAKDDEFVRTTIRRLLEEIDTAAAARQKGHPYKFMNYCMEFQRPYDGCGEENGRVLREASRKYDPDGLFQHGCAGGFKLS</sequence>
<dbReference type="Gene3D" id="3.30.465.10">
    <property type="match status" value="1"/>
</dbReference>
<feature type="region of interest" description="Disordered" evidence="5">
    <location>
        <begin position="1"/>
        <end position="20"/>
    </location>
</feature>
<keyword evidence="2" id="KW-0285">Flavoprotein</keyword>
<organism evidence="7 8">
    <name type="scientific">Apiosordaria backusii</name>
    <dbReference type="NCBI Taxonomy" id="314023"/>
    <lineage>
        <taxon>Eukaryota</taxon>
        <taxon>Fungi</taxon>
        <taxon>Dikarya</taxon>
        <taxon>Ascomycota</taxon>
        <taxon>Pezizomycotina</taxon>
        <taxon>Sordariomycetes</taxon>
        <taxon>Sordariomycetidae</taxon>
        <taxon>Sordariales</taxon>
        <taxon>Lasiosphaeriaceae</taxon>
        <taxon>Apiosordaria</taxon>
    </lineage>
</organism>
<feature type="domain" description="FAD-binding PCMH-type" evidence="6">
    <location>
        <begin position="68"/>
        <end position="253"/>
    </location>
</feature>
<dbReference type="PANTHER" id="PTHR42973:SF4">
    <property type="entry name" value="FAD BINDING DOMAIN PROTEIN"/>
    <property type="match status" value="1"/>
</dbReference>
<dbReference type="InterPro" id="IPR016166">
    <property type="entry name" value="FAD-bd_PCMH"/>
</dbReference>
<dbReference type="PROSITE" id="PS51387">
    <property type="entry name" value="FAD_PCMH"/>
    <property type="match status" value="1"/>
</dbReference>
<dbReference type="Proteomes" id="UP001172159">
    <property type="component" value="Unassembled WGS sequence"/>
</dbReference>
<dbReference type="InterPro" id="IPR050416">
    <property type="entry name" value="FAD-linked_Oxidoreductase"/>
</dbReference>
<keyword evidence="4" id="KW-0560">Oxidoreductase</keyword>
<dbReference type="InterPro" id="IPR006094">
    <property type="entry name" value="Oxid_FAD_bind_N"/>
</dbReference>
<accession>A0AA40EXL0</accession>
<dbReference type="EMBL" id="JAUKTV010000001">
    <property type="protein sequence ID" value="KAK0747394.1"/>
    <property type="molecule type" value="Genomic_DNA"/>
</dbReference>